<organism evidence="3 6">
    <name type="scientific">BD1-7 clade bacterium</name>
    <dbReference type="NCBI Taxonomy" id="2029982"/>
    <lineage>
        <taxon>Bacteria</taxon>
        <taxon>Pseudomonadati</taxon>
        <taxon>Pseudomonadota</taxon>
        <taxon>Gammaproteobacteria</taxon>
        <taxon>Cellvibrionales</taxon>
        <taxon>Spongiibacteraceae</taxon>
        <taxon>BD1-7 clade</taxon>
    </lineage>
</organism>
<dbReference type="GO" id="GO:0035438">
    <property type="term" value="F:cyclic-di-GMP binding"/>
    <property type="evidence" value="ECO:0007669"/>
    <property type="project" value="InterPro"/>
</dbReference>
<dbReference type="Proteomes" id="UP000434580">
    <property type="component" value="Unassembled WGS sequence"/>
</dbReference>
<dbReference type="Pfam" id="PF07238">
    <property type="entry name" value="PilZ"/>
    <property type="match status" value="1"/>
</dbReference>
<keyword evidence="6" id="KW-1185">Reference proteome</keyword>
<evidence type="ECO:0000259" key="1">
    <source>
        <dbReference type="Pfam" id="PF07238"/>
    </source>
</evidence>
<dbReference type="EMBL" id="CACSII010000002">
    <property type="protein sequence ID" value="CAA0091556.1"/>
    <property type="molecule type" value="Genomic_DNA"/>
</dbReference>
<evidence type="ECO:0000313" key="2">
    <source>
        <dbReference type="EMBL" id="CAA0091556.1"/>
    </source>
</evidence>
<proteinExistence type="predicted"/>
<dbReference type="OrthoDB" id="9864156at2"/>
<dbReference type="AlphaFoldDB" id="A0A5S9P201"/>
<evidence type="ECO:0000313" key="6">
    <source>
        <dbReference type="Proteomes" id="UP000441399"/>
    </source>
</evidence>
<dbReference type="Proteomes" id="UP000441399">
    <property type="component" value="Unassembled WGS sequence"/>
</dbReference>
<dbReference type="EMBL" id="CACSIO010000004">
    <property type="protein sequence ID" value="CAA0097230.1"/>
    <property type="molecule type" value="Genomic_DNA"/>
</dbReference>
<reference evidence="5 6" key="1">
    <citation type="submission" date="2019-11" db="EMBL/GenBank/DDBJ databases">
        <authorList>
            <person name="Holert J."/>
        </authorList>
    </citation>
    <scope>NUCLEOTIDE SEQUENCE [LARGE SCALE GENOMIC DNA]</scope>
    <source>
        <strain evidence="2">BC5_2</strain>
        <strain evidence="3">SB11_3</strain>
    </source>
</reference>
<dbReference type="Gene3D" id="2.40.10.220">
    <property type="entry name" value="predicted glycosyltransferase like domains"/>
    <property type="match status" value="1"/>
</dbReference>
<dbReference type="InterPro" id="IPR009875">
    <property type="entry name" value="PilZ_domain"/>
</dbReference>
<gene>
    <name evidence="2" type="ORF">DPBNPPHM_03037</name>
    <name evidence="4" type="ORF">OPDIPICF_02639</name>
    <name evidence="3" type="ORF">OPDIPICF_04059</name>
</gene>
<dbReference type="SUPFAM" id="SSF141371">
    <property type="entry name" value="PilZ domain-like"/>
    <property type="match status" value="1"/>
</dbReference>
<name>A0A5S9P201_9GAMM</name>
<evidence type="ECO:0000313" key="4">
    <source>
        <dbReference type="EMBL" id="CAA0122622.1"/>
    </source>
</evidence>
<sequence>MATDNNANNNYTEKRSEKRIPLHCDVTLVDKEDATTVTGRCCNLSTSGMLVQLSEHVKVGTLLDISLTDESVGEFEASGEIIRVVRDDKLYLTAIKFQAE</sequence>
<feature type="domain" description="PilZ" evidence="1">
    <location>
        <begin position="13"/>
        <end position="97"/>
    </location>
</feature>
<protein>
    <recommendedName>
        <fullName evidence="1">PilZ domain-containing protein</fullName>
    </recommendedName>
</protein>
<dbReference type="EMBL" id="CACSIO010000045">
    <property type="protein sequence ID" value="CAA0122622.1"/>
    <property type="molecule type" value="Genomic_DNA"/>
</dbReference>
<accession>A0A5S9P201</accession>
<evidence type="ECO:0000313" key="3">
    <source>
        <dbReference type="EMBL" id="CAA0097230.1"/>
    </source>
</evidence>
<evidence type="ECO:0000313" key="5">
    <source>
        <dbReference type="Proteomes" id="UP000434580"/>
    </source>
</evidence>